<organism evidence="2 3">
    <name type="scientific">Stephania yunnanensis</name>
    <dbReference type="NCBI Taxonomy" id="152371"/>
    <lineage>
        <taxon>Eukaryota</taxon>
        <taxon>Viridiplantae</taxon>
        <taxon>Streptophyta</taxon>
        <taxon>Embryophyta</taxon>
        <taxon>Tracheophyta</taxon>
        <taxon>Spermatophyta</taxon>
        <taxon>Magnoliopsida</taxon>
        <taxon>Ranunculales</taxon>
        <taxon>Menispermaceae</taxon>
        <taxon>Menispermoideae</taxon>
        <taxon>Cissampelideae</taxon>
        <taxon>Stephania</taxon>
    </lineage>
</organism>
<keyword evidence="3" id="KW-1185">Reference proteome</keyword>
<dbReference type="AlphaFoldDB" id="A0AAP0L697"/>
<comment type="caution">
    <text evidence="2">The sequence shown here is derived from an EMBL/GenBank/DDBJ whole genome shotgun (WGS) entry which is preliminary data.</text>
</comment>
<evidence type="ECO:0000256" key="1">
    <source>
        <dbReference type="SAM" id="MobiDB-lite"/>
    </source>
</evidence>
<protein>
    <submittedName>
        <fullName evidence="2">Uncharacterized protein</fullName>
    </submittedName>
</protein>
<evidence type="ECO:0000313" key="2">
    <source>
        <dbReference type="EMBL" id="KAK9163489.1"/>
    </source>
</evidence>
<feature type="compositionally biased region" description="Basic and acidic residues" evidence="1">
    <location>
        <begin position="1"/>
        <end position="23"/>
    </location>
</feature>
<accession>A0AAP0L697</accession>
<name>A0AAP0L697_9MAGN</name>
<feature type="compositionally biased region" description="Low complexity" evidence="1">
    <location>
        <begin position="64"/>
        <end position="73"/>
    </location>
</feature>
<feature type="region of interest" description="Disordered" evidence="1">
    <location>
        <begin position="1"/>
        <end position="86"/>
    </location>
</feature>
<gene>
    <name evidence="2" type="ORF">Syun_004391</name>
</gene>
<evidence type="ECO:0000313" key="3">
    <source>
        <dbReference type="Proteomes" id="UP001420932"/>
    </source>
</evidence>
<sequence>MREEKERERREREREEKERDRGEGKKKKRRSSPAHGGGCWWLRTPPSGADGGSRRRGGCGRGGVAVTTTTSVAGGHGRGGDHRPEEPQIESKEYQHLVLVKPPTFPYIIVKPYKGVEVREHSQIFYIANTFVLDDHDDLRIELDGLLCERPQEEVEVALSIGLSKMVKLKPVGDKFGGLMEVHPETLAGSNLEYTYLKVRGNEHNFLLMEVVVPCRVKKLLCKPGRLRRLGLRTYGGYIDAE</sequence>
<dbReference type="EMBL" id="JBBNAF010000002">
    <property type="protein sequence ID" value="KAK9163489.1"/>
    <property type="molecule type" value="Genomic_DNA"/>
</dbReference>
<proteinExistence type="predicted"/>
<reference evidence="2 3" key="1">
    <citation type="submission" date="2024-01" db="EMBL/GenBank/DDBJ databases">
        <title>Genome assemblies of Stephania.</title>
        <authorList>
            <person name="Yang L."/>
        </authorList>
    </citation>
    <scope>NUCLEOTIDE SEQUENCE [LARGE SCALE GENOMIC DNA]</scope>
    <source>
        <strain evidence="2">YNDBR</strain>
        <tissue evidence="2">Leaf</tissue>
    </source>
</reference>
<dbReference type="Proteomes" id="UP001420932">
    <property type="component" value="Unassembled WGS sequence"/>
</dbReference>